<dbReference type="InterPro" id="IPR014914">
    <property type="entry name" value="RES_dom"/>
</dbReference>
<name>A0A974WFP2_9BACT</name>
<dbReference type="SMART" id="SM00953">
    <property type="entry name" value="RES"/>
    <property type="match status" value="1"/>
</dbReference>
<dbReference type="AlphaFoldDB" id="A0A974WFP2"/>
<dbReference type="Proteomes" id="UP000662783">
    <property type="component" value="Chromosome"/>
</dbReference>
<reference evidence="2" key="1">
    <citation type="submission" date="2021-02" db="EMBL/GenBank/DDBJ databases">
        <title>Fulvivirga sp. S481 isolated from sea water.</title>
        <authorList>
            <person name="Bae S.S."/>
            <person name="Baek K."/>
        </authorList>
    </citation>
    <scope>NUCLEOTIDE SEQUENCE</scope>
    <source>
        <strain evidence="2">S481</strain>
    </source>
</reference>
<evidence type="ECO:0000313" key="3">
    <source>
        <dbReference type="Proteomes" id="UP000662783"/>
    </source>
</evidence>
<evidence type="ECO:0000259" key="1">
    <source>
        <dbReference type="SMART" id="SM00953"/>
    </source>
</evidence>
<proteinExistence type="predicted"/>
<dbReference type="RefSeq" id="WP_205721418.1">
    <property type="nucleotide sequence ID" value="NZ_CP070608.1"/>
</dbReference>
<sequence>MKLYRIGHKNYIHDLAGTGGLYADGRWHAKGTRIVYFSEHISLAKLEVLANSVILPKNMSLMTVEVADNEAIKEITTSMLPESWDGYPYLEKLHSITYDWIKRSESLILKVPSAQATNEFNYLINPLHKNKDAVKVVSIEPIKFDRRLKF</sequence>
<keyword evidence="3" id="KW-1185">Reference proteome</keyword>
<protein>
    <submittedName>
        <fullName evidence="2">RES family NAD+ phosphorylase</fullName>
    </submittedName>
</protein>
<feature type="domain" description="RES" evidence="1">
    <location>
        <begin position="14"/>
        <end position="138"/>
    </location>
</feature>
<evidence type="ECO:0000313" key="2">
    <source>
        <dbReference type="EMBL" id="QSE96904.1"/>
    </source>
</evidence>
<dbReference type="EMBL" id="CP070608">
    <property type="protein sequence ID" value="QSE96904.1"/>
    <property type="molecule type" value="Genomic_DNA"/>
</dbReference>
<dbReference type="Pfam" id="PF08808">
    <property type="entry name" value="RES"/>
    <property type="match status" value="1"/>
</dbReference>
<accession>A0A974WFP2</accession>
<organism evidence="2 3">
    <name type="scientific">Fulvivirga lutea</name>
    <dbReference type="NCBI Taxonomy" id="2810512"/>
    <lineage>
        <taxon>Bacteria</taxon>
        <taxon>Pseudomonadati</taxon>
        <taxon>Bacteroidota</taxon>
        <taxon>Cytophagia</taxon>
        <taxon>Cytophagales</taxon>
        <taxon>Fulvivirgaceae</taxon>
        <taxon>Fulvivirga</taxon>
    </lineage>
</organism>
<gene>
    <name evidence="2" type="ORF">JR347_15085</name>
</gene>
<dbReference type="KEGG" id="fuv:JR347_15085"/>